<dbReference type="InterPro" id="IPR010541">
    <property type="entry name" value="Prp3_C"/>
</dbReference>
<feature type="compositionally biased region" description="Low complexity" evidence="5">
    <location>
        <begin position="43"/>
        <end position="56"/>
    </location>
</feature>
<reference evidence="8 9" key="1">
    <citation type="journal article" date="2015" name="Genome Biol. Evol.">
        <title>Phylogenomic analyses indicate that early fungi evolved digesting cell walls of algal ancestors of land plants.</title>
        <authorList>
            <person name="Chang Y."/>
            <person name="Wang S."/>
            <person name="Sekimoto S."/>
            <person name="Aerts A.L."/>
            <person name="Choi C."/>
            <person name="Clum A."/>
            <person name="LaButti K.M."/>
            <person name="Lindquist E.A."/>
            <person name="Yee Ngan C."/>
            <person name="Ohm R.A."/>
            <person name="Salamov A.A."/>
            <person name="Grigoriev I.V."/>
            <person name="Spatafora J.W."/>
            <person name="Berbee M.L."/>
        </authorList>
    </citation>
    <scope>NUCLEOTIDE SEQUENCE [LARGE SCALE GENOMIC DNA]</scope>
    <source>
        <strain evidence="8 9">NRRL 28638</strain>
    </source>
</reference>
<protein>
    <submittedName>
        <fullName evidence="8">PRP3-domain-containing protein</fullName>
    </submittedName>
</protein>
<keyword evidence="9" id="KW-1185">Reference proteome</keyword>
<feature type="domain" description="Pre-mRNA-splicing factor 3" evidence="7">
    <location>
        <begin position="173"/>
        <end position="306"/>
    </location>
</feature>
<dbReference type="STRING" id="796925.A0A137P5G5"/>
<dbReference type="CDD" id="cd24162">
    <property type="entry name" value="Prp3_C"/>
    <property type="match status" value="1"/>
</dbReference>
<dbReference type="PANTHER" id="PTHR14212">
    <property type="entry name" value="U4/U6-ASSOCIATED RNA SPLICING FACTOR-RELATED"/>
    <property type="match status" value="1"/>
</dbReference>
<evidence type="ECO:0000256" key="5">
    <source>
        <dbReference type="SAM" id="MobiDB-lite"/>
    </source>
</evidence>
<dbReference type="Proteomes" id="UP000070444">
    <property type="component" value="Unassembled WGS sequence"/>
</dbReference>
<sequence>MSHPNSSEAEKLLEQKKKELQAKLAAMMGGRSGGIRPPPPPSQASSNSYQNTNNYQPPAPPTGVRPQIRPHSNNRSVTDLQKRILESQNRINSAVASKIATTNAQNQAPKITGGLNSQLHPMLASFNGKQDDNQTTFIPKPNFATAKANQKVATKPVKKEAKKEEKEPDLTQNPYFDPVLGSETLAPKFRAPRNLRFNMQGKFIAQGNQMRAELKAQQLKEKILNTAKKSELEDKLDLITGDQSLRREPPPDIEWWDLPFLPSQSYTDIDSNRVNLSDQAGLTNYIHHPVSIKSSATTSSLPAKPMIEKIRLGLLPPEEPKVKLSNLMRVLANESVQDPTKIEAKVRRDVALRKQAHEQQNQDRKLTADQKRDKAERKLEEELKYFGYQCTVYKVGDLSHPKFKFKVDKNAQQLHLTGAVIQADPFCLIIVEGSPKSIKAYKKLMLRRIKWSEEDNINSDNNDSDEEDGDNDEASGSDVKKSQVGGEGKEANYCHLVWEGQIPNPIFKGFRFKKCPTDAIAKEFLGRGKGDHYWDLAKAFEA</sequence>
<accession>A0A137P5G5</accession>
<dbReference type="PANTHER" id="PTHR14212:SF0">
    <property type="entry name" value="U4_U6 SMALL NUCLEAR RIBONUCLEOPROTEIN PRP3"/>
    <property type="match status" value="1"/>
</dbReference>
<dbReference type="OMA" id="CVMHPRF"/>
<dbReference type="InterPro" id="IPR013881">
    <property type="entry name" value="Pre-mRNA_splic_Prp3_dom"/>
</dbReference>
<feature type="region of interest" description="Disordered" evidence="5">
    <location>
        <begin position="455"/>
        <end position="485"/>
    </location>
</feature>
<feature type="region of interest" description="Disordered" evidence="5">
    <location>
        <begin position="1"/>
        <end position="75"/>
    </location>
</feature>
<feature type="compositionally biased region" description="Basic and acidic residues" evidence="5">
    <location>
        <begin position="157"/>
        <end position="169"/>
    </location>
</feature>
<organism evidence="8 9">
    <name type="scientific">Conidiobolus coronatus (strain ATCC 28846 / CBS 209.66 / NRRL 28638)</name>
    <name type="common">Delacroixia coronata</name>
    <dbReference type="NCBI Taxonomy" id="796925"/>
    <lineage>
        <taxon>Eukaryota</taxon>
        <taxon>Fungi</taxon>
        <taxon>Fungi incertae sedis</taxon>
        <taxon>Zoopagomycota</taxon>
        <taxon>Entomophthoromycotina</taxon>
        <taxon>Entomophthoromycetes</taxon>
        <taxon>Entomophthorales</taxon>
        <taxon>Ancylistaceae</taxon>
        <taxon>Conidiobolus</taxon>
    </lineage>
</organism>
<feature type="compositionally biased region" description="Basic and acidic residues" evidence="5">
    <location>
        <begin position="8"/>
        <end position="21"/>
    </location>
</feature>
<keyword evidence="2" id="KW-0507">mRNA processing</keyword>
<dbReference type="OrthoDB" id="10264544at2759"/>
<feature type="region of interest" description="Disordered" evidence="5">
    <location>
        <begin position="354"/>
        <end position="373"/>
    </location>
</feature>
<feature type="domain" description="Pre-mRNA-splicing factor 3" evidence="7">
    <location>
        <begin position="308"/>
        <end position="367"/>
    </location>
</feature>
<evidence type="ECO:0000256" key="2">
    <source>
        <dbReference type="ARBA" id="ARBA00022664"/>
    </source>
</evidence>
<evidence type="ECO:0000313" key="8">
    <source>
        <dbReference type="EMBL" id="KXN70260.1"/>
    </source>
</evidence>
<dbReference type="EMBL" id="KQ964507">
    <property type="protein sequence ID" value="KXN70260.1"/>
    <property type="molecule type" value="Genomic_DNA"/>
</dbReference>
<dbReference type="AlphaFoldDB" id="A0A137P5G5"/>
<dbReference type="Pfam" id="PF08572">
    <property type="entry name" value="PRP3"/>
    <property type="match status" value="2"/>
</dbReference>
<evidence type="ECO:0000256" key="4">
    <source>
        <dbReference type="ARBA" id="ARBA00023242"/>
    </source>
</evidence>
<keyword evidence="4" id="KW-0539">Nucleus</keyword>
<feature type="compositionally biased region" description="Acidic residues" evidence="5">
    <location>
        <begin position="455"/>
        <end position="475"/>
    </location>
</feature>
<evidence type="ECO:0000256" key="3">
    <source>
        <dbReference type="ARBA" id="ARBA00023187"/>
    </source>
</evidence>
<gene>
    <name evidence="8" type="ORF">CONCODRAFT_81816</name>
</gene>
<dbReference type="Pfam" id="PF06544">
    <property type="entry name" value="Prp3_C"/>
    <property type="match status" value="1"/>
</dbReference>
<name>A0A137P5G5_CONC2</name>
<keyword evidence="3" id="KW-0508">mRNA splicing</keyword>
<proteinExistence type="predicted"/>
<feature type="domain" description="Small nuclear ribonucleoprotein Prp3 C-terminal" evidence="6">
    <location>
        <begin position="392"/>
        <end position="537"/>
    </location>
</feature>
<dbReference type="InterPro" id="IPR027104">
    <property type="entry name" value="Prp3"/>
</dbReference>
<feature type="region of interest" description="Disordered" evidence="5">
    <location>
        <begin position="147"/>
        <end position="178"/>
    </location>
</feature>
<comment type="subcellular location">
    <subcellularLocation>
        <location evidence="1">Nucleus</location>
    </subcellularLocation>
</comment>
<evidence type="ECO:0000256" key="1">
    <source>
        <dbReference type="ARBA" id="ARBA00004123"/>
    </source>
</evidence>
<evidence type="ECO:0000313" key="9">
    <source>
        <dbReference type="Proteomes" id="UP000070444"/>
    </source>
</evidence>
<evidence type="ECO:0000259" key="6">
    <source>
        <dbReference type="Pfam" id="PF06544"/>
    </source>
</evidence>
<evidence type="ECO:0000259" key="7">
    <source>
        <dbReference type="Pfam" id="PF08572"/>
    </source>
</evidence>
<dbReference type="GO" id="GO:0000398">
    <property type="term" value="P:mRNA splicing, via spliceosome"/>
    <property type="evidence" value="ECO:0007669"/>
    <property type="project" value="InterPro"/>
</dbReference>
<dbReference type="GO" id="GO:0046540">
    <property type="term" value="C:U4/U6 x U5 tri-snRNP complex"/>
    <property type="evidence" value="ECO:0007669"/>
    <property type="project" value="InterPro"/>
</dbReference>